<keyword evidence="2" id="KW-1185">Reference proteome</keyword>
<dbReference type="Proteomes" id="UP000539372">
    <property type="component" value="Unassembled WGS sequence"/>
</dbReference>
<comment type="caution">
    <text evidence="1">The sequence shown here is derived from an EMBL/GenBank/DDBJ whole genome shotgun (WGS) entry which is preliminary data.</text>
</comment>
<accession>A0A7Y0HFR3</accession>
<name>A0A7Y0HFR3_9PROT</name>
<evidence type="ECO:0000313" key="1">
    <source>
        <dbReference type="EMBL" id="NMM44873.1"/>
    </source>
</evidence>
<organism evidence="1 2">
    <name type="scientific">Pacificispira spongiicola</name>
    <dbReference type="NCBI Taxonomy" id="2729598"/>
    <lineage>
        <taxon>Bacteria</taxon>
        <taxon>Pseudomonadati</taxon>
        <taxon>Pseudomonadota</taxon>
        <taxon>Alphaproteobacteria</taxon>
        <taxon>Rhodospirillales</taxon>
        <taxon>Rhodospirillaceae</taxon>
        <taxon>Pacificispira</taxon>
    </lineage>
</organism>
<evidence type="ECO:0000313" key="2">
    <source>
        <dbReference type="Proteomes" id="UP000539372"/>
    </source>
</evidence>
<dbReference type="EMBL" id="JABBNT010000003">
    <property type="protein sequence ID" value="NMM44873.1"/>
    <property type="molecule type" value="Genomic_DNA"/>
</dbReference>
<dbReference type="AlphaFoldDB" id="A0A7Y0HFR3"/>
<protein>
    <submittedName>
        <fullName evidence="1">Uncharacterized protein</fullName>
    </submittedName>
</protein>
<proteinExistence type="predicted"/>
<sequence>MVNRFAGPCPMDGLPHIVDVDALRFSERMVLWTLRLWQQSLFTGGEARTILVEAYARLGVDGAVAAIDGSLWPHRVGAVRDIRFEAPNRGRLNADEIRMLHLLALYQKGMLAAARPIHDATLTPTAARSVQSPLTAWSTLLEEAGLILPLRDWVLPELTPAPTRDAAPLRAATLH</sequence>
<reference evidence="1 2" key="1">
    <citation type="submission" date="2020-04" db="EMBL/GenBank/DDBJ databases">
        <title>Rhodospirillaceae bacterium KN72 isolated from deep sea.</title>
        <authorList>
            <person name="Zhang D.-C."/>
        </authorList>
    </citation>
    <scope>NUCLEOTIDE SEQUENCE [LARGE SCALE GENOMIC DNA]</scope>
    <source>
        <strain evidence="1 2">KN72</strain>
    </source>
</reference>
<gene>
    <name evidence="1" type="ORF">HH303_10325</name>
</gene>
<dbReference type="RefSeq" id="WP_169625261.1">
    <property type="nucleotide sequence ID" value="NZ_JABBNT010000003.1"/>
</dbReference>